<dbReference type="CDD" id="cd01065">
    <property type="entry name" value="NAD_bind_Shikimate_DH"/>
    <property type="match status" value="1"/>
</dbReference>
<dbReference type="RefSeq" id="WP_213237998.1">
    <property type="nucleotide sequence ID" value="NZ_JAHBCL010000032.1"/>
</dbReference>
<dbReference type="InterPro" id="IPR046346">
    <property type="entry name" value="Aminoacid_DH-like_N_sf"/>
</dbReference>
<sequence length="268" mass="29603">MKKFGLLGQKLSYSFSPVIHGVIFEYLKLDATYSLIEREPELLDQKAFHDIMAVYDGINVTIPYKSHIMPFLDEIDPAAARIGAVNTVVKRDGRLIGYNTDYFGALASLKALPYSEATGAILLGTGGSSKAVMQCLKALEIEPIYQVSRTPETNIVGENIRQLDYEMLATMDISGCLLVNCTPVGMETYEYASPVPKAVVGRQSSVFDLIYVPAVTTLLAYANEENVPHQNGLDMLMIQAVEAEKLWLSMPDLQQDQMLSHLKDSISI</sequence>
<dbReference type="Gene3D" id="3.40.50.720">
    <property type="entry name" value="NAD(P)-binding Rossmann-like Domain"/>
    <property type="match status" value="1"/>
</dbReference>
<dbReference type="InterPro" id="IPR013708">
    <property type="entry name" value="Shikimate_DH-bd_N"/>
</dbReference>
<evidence type="ECO:0000256" key="2">
    <source>
        <dbReference type="ARBA" id="ARBA00023141"/>
    </source>
</evidence>
<evidence type="ECO:0000259" key="3">
    <source>
        <dbReference type="Pfam" id="PF08501"/>
    </source>
</evidence>
<dbReference type="PANTHER" id="PTHR21089:SF1">
    <property type="entry name" value="BIFUNCTIONAL 3-DEHYDROQUINATE DEHYDRATASE_SHIKIMATE DEHYDROGENASE, CHLOROPLASTIC"/>
    <property type="match status" value="1"/>
</dbReference>
<organism evidence="4 5">
    <name type="scientific">Fusibacter paucivorans</name>
    <dbReference type="NCBI Taxonomy" id="76009"/>
    <lineage>
        <taxon>Bacteria</taxon>
        <taxon>Bacillati</taxon>
        <taxon>Bacillota</taxon>
        <taxon>Clostridia</taxon>
        <taxon>Eubacteriales</taxon>
        <taxon>Eubacteriales Family XII. Incertae Sedis</taxon>
        <taxon>Fusibacter</taxon>
    </lineage>
</organism>
<keyword evidence="5" id="KW-1185">Reference proteome</keyword>
<dbReference type="Proteomes" id="UP000746471">
    <property type="component" value="Unassembled WGS sequence"/>
</dbReference>
<dbReference type="InterPro" id="IPR022893">
    <property type="entry name" value="Shikimate_DH_fam"/>
</dbReference>
<protein>
    <submittedName>
        <fullName evidence="4">Shikimate dehydrogenase</fullName>
    </submittedName>
</protein>
<dbReference type="Gene3D" id="3.40.50.10860">
    <property type="entry name" value="Leucine Dehydrogenase, chain A, domain 1"/>
    <property type="match status" value="1"/>
</dbReference>
<dbReference type="SUPFAM" id="SSF51735">
    <property type="entry name" value="NAD(P)-binding Rossmann-fold domains"/>
    <property type="match status" value="1"/>
</dbReference>
<accession>A0ABS5PUS1</accession>
<evidence type="ECO:0000313" key="5">
    <source>
        <dbReference type="Proteomes" id="UP000746471"/>
    </source>
</evidence>
<keyword evidence="2" id="KW-0057">Aromatic amino acid biosynthesis</keyword>
<gene>
    <name evidence="4" type="ORF">KHM83_15750</name>
</gene>
<proteinExistence type="predicted"/>
<dbReference type="EMBL" id="JAHBCL010000032">
    <property type="protein sequence ID" value="MBS7528141.1"/>
    <property type="molecule type" value="Genomic_DNA"/>
</dbReference>
<evidence type="ECO:0000313" key="4">
    <source>
        <dbReference type="EMBL" id="MBS7528141.1"/>
    </source>
</evidence>
<dbReference type="InterPro" id="IPR036291">
    <property type="entry name" value="NAD(P)-bd_dom_sf"/>
</dbReference>
<keyword evidence="2" id="KW-0028">Amino-acid biosynthesis</keyword>
<evidence type="ECO:0000256" key="1">
    <source>
        <dbReference type="ARBA" id="ARBA00004871"/>
    </source>
</evidence>
<reference evidence="4 5" key="1">
    <citation type="submission" date="2021-05" db="EMBL/GenBank/DDBJ databases">
        <title>Fusibacter ferrireducens sp. nov., an anaerobic, sulfur- and Fe-reducing bacterium isolated from the mangrove sediment.</title>
        <authorList>
            <person name="Qiu D."/>
        </authorList>
    </citation>
    <scope>NUCLEOTIDE SEQUENCE [LARGE SCALE GENOMIC DNA]</scope>
    <source>
        <strain evidence="4 5">DSM 12116</strain>
    </source>
</reference>
<comment type="pathway">
    <text evidence="1">Metabolic intermediate biosynthesis; chorismate biosynthesis; chorismate from D-erythrose 4-phosphate and phosphoenolpyruvate: step 4/7.</text>
</comment>
<dbReference type="Pfam" id="PF08501">
    <property type="entry name" value="Shikimate_dh_N"/>
    <property type="match status" value="1"/>
</dbReference>
<dbReference type="PANTHER" id="PTHR21089">
    <property type="entry name" value="SHIKIMATE DEHYDROGENASE"/>
    <property type="match status" value="1"/>
</dbReference>
<name>A0ABS5PUS1_9FIRM</name>
<feature type="domain" description="Shikimate dehydrogenase substrate binding N-terminal" evidence="3">
    <location>
        <begin position="6"/>
        <end position="88"/>
    </location>
</feature>
<comment type="caution">
    <text evidence="4">The sequence shown here is derived from an EMBL/GenBank/DDBJ whole genome shotgun (WGS) entry which is preliminary data.</text>
</comment>
<dbReference type="SUPFAM" id="SSF53223">
    <property type="entry name" value="Aminoacid dehydrogenase-like, N-terminal domain"/>
    <property type="match status" value="1"/>
</dbReference>